<evidence type="ECO:0000256" key="2">
    <source>
        <dbReference type="ARBA" id="ARBA00022692"/>
    </source>
</evidence>
<evidence type="ECO:0000313" key="7">
    <source>
        <dbReference type="EMBL" id="KAK9117155.1"/>
    </source>
</evidence>
<sequence length="198" mass="22355">MCLIDHCTACHAVNTYTRLRQNYKNTPSLTEQERLISERVVRACNRSQLVMEKMGAAESDLKAYSTRKSASETLSSQSVTTQLRVAEWCKYRMRGAFITAGVLTAGLISFRQGNSQLGQKLMRARVVVQGATVALMVKFRSLYLTIPYPESVNRHSIGNRAMNQFKGIYIMKARLINVCTNLENNPRVHDHPDLLISN</sequence>
<evidence type="ECO:0000313" key="8">
    <source>
        <dbReference type="Proteomes" id="UP001417504"/>
    </source>
</evidence>
<dbReference type="PANTHER" id="PTHR12297">
    <property type="entry name" value="HYPOXIA-INDUCBILE GENE 1 HIG1 -RELATED"/>
    <property type="match status" value="1"/>
</dbReference>
<gene>
    <name evidence="7" type="ORF">Sjap_016102</name>
</gene>
<dbReference type="Proteomes" id="UP001417504">
    <property type="component" value="Unassembled WGS sequence"/>
</dbReference>
<accession>A0AAP0IKW6</accession>
<evidence type="ECO:0000256" key="1">
    <source>
        <dbReference type="ARBA" id="ARBA00004325"/>
    </source>
</evidence>
<evidence type="ECO:0000256" key="5">
    <source>
        <dbReference type="ARBA" id="ARBA00023136"/>
    </source>
</evidence>
<reference evidence="7 8" key="1">
    <citation type="submission" date="2024-01" db="EMBL/GenBank/DDBJ databases">
        <title>Genome assemblies of Stephania.</title>
        <authorList>
            <person name="Yang L."/>
        </authorList>
    </citation>
    <scope>NUCLEOTIDE SEQUENCE [LARGE SCALE GENOMIC DNA]</scope>
    <source>
        <strain evidence="7">QJT</strain>
        <tissue evidence="7">Leaf</tissue>
    </source>
</reference>
<dbReference type="Gene3D" id="6.10.140.1320">
    <property type="match status" value="1"/>
</dbReference>
<organism evidence="7 8">
    <name type="scientific">Stephania japonica</name>
    <dbReference type="NCBI Taxonomy" id="461633"/>
    <lineage>
        <taxon>Eukaryota</taxon>
        <taxon>Viridiplantae</taxon>
        <taxon>Streptophyta</taxon>
        <taxon>Embryophyta</taxon>
        <taxon>Tracheophyta</taxon>
        <taxon>Spermatophyta</taxon>
        <taxon>Magnoliopsida</taxon>
        <taxon>Ranunculales</taxon>
        <taxon>Menispermaceae</taxon>
        <taxon>Menispermoideae</taxon>
        <taxon>Cissampelideae</taxon>
        <taxon>Stephania</taxon>
    </lineage>
</organism>
<comment type="caution">
    <text evidence="7">The sequence shown here is derived from an EMBL/GenBank/DDBJ whole genome shotgun (WGS) entry which is preliminary data.</text>
</comment>
<keyword evidence="8" id="KW-1185">Reference proteome</keyword>
<keyword evidence="5" id="KW-0472">Membrane</keyword>
<dbReference type="InterPro" id="IPR007667">
    <property type="entry name" value="Hypoxia_induced_domain"/>
</dbReference>
<keyword evidence="3" id="KW-1133">Transmembrane helix</keyword>
<dbReference type="GO" id="GO:0031966">
    <property type="term" value="C:mitochondrial membrane"/>
    <property type="evidence" value="ECO:0007669"/>
    <property type="project" value="UniProtKB-SubCell"/>
</dbReference>
<dbReference type="AlphaFoldDB" id="A0AAP0IKW6"/>
<feature type="domain" description="HIG1" evidence="6">
    <location>
        <begin position="60"/>
        <end position="154"/>
    </location>
</feature>
<protein>
    <recommendedName>
        <fullName evidence="6">HIG1 domain-containing protein</fullName>
    </recommendedName>
</protein>
<dbReference type="PROSITE" id="PS51503">
    <property type="entry name" value="HIG1"/>
    <property type="match status" value="1"/>
</dbReference>
<keyword evidence="4" id="KW-0496">Mitochondrion</keyword>
<dbReference type="Pfam" id="PF04588">
    <property type="entry name" value="HIG_1_N"/>
    <property type="match status" value="1"/>
</dbReference>
<name>A0AAP0IKW6_9MAGN</name>
<evidence type="ECO:0000259" key="6">
    <source>
        <dbReference type="PROSITE" id="PS51503"/>
    </source>
</evidence>
<dbReference type="InterPro" id="IPR050355">
    <property type="entry name" value="RCF1"/>
</dbReference>
<comment type="subcellular location">
    <subcellularLocation>
        <location evidence="1">Mitochondrion membrane</location>
    </subcellularLocation>
</comment>
<proteinExistence type="predicted"/>
<evidence type="ECO:0000256" key="3">
    <source>
        <dbReference type="ARBA" id="ARBA00022989"/>
    </source>
</evidence>
<evidence type="ECO:0000256" key="4">
    <source>
        <dbReference type="ARBA" id="ARBA00023128"/>
    </source>
</evidence>
<keyword evidence="2" id="KW-0812">Transmembrane</keyword>
<dbReference type="PANTHER" id="PTHR12297:SF3">
    <property type="entry name" value="HIG1 DOMAIN FAMILY MEMBER 1A"/>
    <property type="match status" value="1"/>
</dbReference>
<dbReference type="EMBL" id="JBBNAE010000006">
    <property type="protein sequence ID" value="KAK9117155.1"/>
    <property type="molecule type" value="Genomic_DNA"/>
</dbReference>